<dbReference type="Pfam" id="PF00628">
    <property type="entry name" value="PHD"/>
    <property type="match status" value="1"/>
</dbReference>
<evidence type="ECO:0000256" key="9">
    <source>
        <dbReference type="ARBA" id="ARBA00023125"/>
    </source>
</evidence>
<evidence type="ECO:0000259" key="16">
    <source>
        <dbReference type="PROSITE" id="PS50053"/>
    </source>
</evidence>
<evidence type="ECO:0000256" key="11">
    <source>
        <dbReference type="ARBA" id="ARBA00023306"/>
    </source>
</evidence>
<evidence type="ECO:0000256" key="14">
    <source>
        <dbReference type="SAM" id="MobiDB-lite"/>
    </source>
</evidence>
<evidence type="ECO:0000256" key="1">
    <source>
        <dbReference type="ARBA" id="ARBA00000900"/>
    </source>
</evidence>
<keyword evidence="8" id="KW-0862">Zinc</keyword>
<dbReference type="CDD" id="cd15525">
    <property type="entry name" value="PHD_UHRF1_2"/>
    <property type="match status" value="1"/>
</dbReference>
<dbReference type="InterPro" id="IPR045134">
    <property type="entry name" value="UHRF1/2-like"/>
</dbReference>
<dbReference type="InterPro" id="IPR003105">
    <property type="entry name" value="SRA_YDG"/>
</dbReference>
<feature type="region of interest" description="Disordered" evidence="14">
    <location>
        <begin position="605"/>
        <end position="625"/>
    </location>
</feature>
<dbReference type="SUPFAM" id="SSF57850">
    <property type="entry name" value="RING/U-box"/>
    <property type="match status" value="1"/>
</dbReference>
<dbReference type="SMART" id="SM00249">
    <property type="entry name" value="PHD"/>
    <property type="match status" value="1"/>
</dbReference>
<dbReference type="SUPFAM" id="SSF57903">
    <property type="entry name" value="FYVE/PHD zinc finger"/>
    <property type="match status" value="1"/>
</dbReference>
<dbReference type="InterPro" id="IPR036987">
    <property type="entry name" value="SRA-YDG_sf"/>
</dbReference>
<organism evidence="19 20">
    <name type="scientific">Clavelina lepadiformis</name>
    <name type="common">Light-bulb sea squirt</name>
    <name type="synonym">Ascidia lepadiformis</name>
    <dbReference type="NCBI Taxonomy" id="159417"/>
    <lineage>
        <taxon>Eukaryota</taxon>
        <taxon>Metazoa</taxon>
        <taxon>Chordata</taxon>
        <taxon>Tunicata</taxon>
        <taxon>Ascidiacea</taxon>
        <taxon>Aplousobranchia</taxon>
        <taxon>Clavelinidae</taxon>
        <taxon>Clavelina</taxon>
    </lineage>
</organism>
<evidence type="ECO:0000256" key="2">
    <source>
        <dbReference type="ARBA" id="ARBA00004906"/>
    </source>
</evidence>
<dbReference type="CDD" id="cd20387">
    <property type="entry name" value="Tudor_UHRF_rpt1"/>
    <property type="match status" value="1"/>
</dbReference>
<dbReference type="SUPFAM" id="SSF54236">
    <property type="entry name" value="Ubiquitin-like"/>
    <property type="match status" value="1"/>
</dbReference>
<dbReference type="InterPro" id="IPR011011">
    <property type="entry name" value="Znf_FYVE_PHD"/>
</dbReference>
<dbReference type="InterPro" id="IPR021991">
    <property type="entry name" value="TTD_dom"/>
</dbReference>
<keyword evidence="20" id="KW-1185">Reference proteome</keyword>
<dbReference type="Gene3D" id="2.30.30.140">
    <property type="match status" value="1"/>
</dbReference>
<comment type="catalytic activity">
    <reaction evidence="1">
        <text>S-ubiquitinyl-[E2 ubiquitin-conjugating enzyme]-L-cysteine + [acceptor protein]-L-lysine = [E2 ubiquitin-conjugating enzyme]-L-cysteine + N(6)-ubiquitinyl-[acceptor protein]-L-lysine.</text>
        <dbReference type="EC" id="2.3.2.27"/>
    </reaction>
</comment>
<dbReference type="PROSITE" id="PS00518">
    <property type="entry name" value="ZF_RING_1"/>
    <property type="match status" value="1"/>
</dbReference>
<dbReference type="Pfam" id="PF00097">
    <property type="entry name" value="zf-C3HC4"/>
    <property type="match status" value="1"/>
</dbReference>
<dbReference type="Gene3D" id="3.10.20.90">
    <property type="entry name" value="Phosphatidylinositol 3-kinase Catalytic Subunit, Chain A, domain 1"/>
    <property type="match status" value="1"/>
</dbReference>
<dbReference type="InterPro" id="IPR001841">
    <property type="entry name" value="Znf_RING"/>
</dbReference>
<keyword evidence="7" id="KW-0833">Ubl conjugation pathway</keyword>
<dbReference type="InterPro" id="IPR013083">
    <property type="entry name" value="Znf_RING/FYVE/PHD"/>
</dbReference>
<dbReference type="InterPro" id="IPR001965">
    <property type="entry name" value="Znf_PHD"/>
</dbReference>
<dbReference type="SUPFAM" id="SSF88697">
    <property type="entry name" value="PUA domain-like"/>
    <property type="match status" value="1"/>
</dbReference>
<feature type="domain" description="PHD-type" evidence="15">
    <location>
        <begin position="303"/>
        <end position="354"/>
    </location>
</feature>
<gene>
    <name evidence="19" type="ORF">CVLEPA_LOCUS1236</name>
</gene>
<comment type="caution">
    <text evidence="19">The sequence shown here is derived from an EMBL/GenBank/DDBJ whole genome shotgun (WGS) entry which is preliminary data.</text>
</comment>
<keyword evidence="5" id="KW-0479">Metal-binding</keyword>
<evidence type="ECO:0000259" key="15">
    <source>
        <dbReference type="PROSITE" id="PS50016"/>
    </source>
</evidence>
<reference evidence="19 20" key="1">
    <citation type="submission" date="2024-02" db="EMBL/GenBank/DDBJ databases">
        <authorList>
            <person name="Daric V."/>
            <person name="Darras S."/>
        </authorList>
    </citation>
    <scope>NUCLEOTIDE SEQUENCE [LARGE SCALE GENOMIC DNA]</scope>
</reference>
<feature type="region of interest" description="Disordered" evidence="14">
    <location>
        <begin position="81"/>
        <end position="105"/>
    </location>
</feature>
<dbReference type="PROSITE" id="PS50089">
    <property type="entry name" value="ZF_RING_2"/>
    <property type="match status" value="2"/>
</dbReference>
<dbReference type="PANTHER" id="PTHR14140:SF45">
    <property type="entry name" value="RING-TYPE E3 UBIQUITIN TRANSFERASE"/>
    <property type="match status" value="1"/>
</dbReference>
<evidence type="ECO:0000313" key="19">
    <source>
        <dbReference type="EMBL" id="CAK8672265.1"/>
    </source>
</evidence>
<evidence type="ECO:0000259" key="18">
    <source>
        <dbReference type="PROSITE" id="PS51015"/>
    </source>
</evidence>
<evidence type="ECO:0000256" key="12">
    <source>
        <dbReference type="PROSITE-ProRule" id="PRU00175"/>
    </source>
</evidence>
<sequence>MWVQVRTMDGKKSEQVDGLSKLTKIEDFRELVMEKFGVECSLQRLFFRGKQMEDGHSLFDYNVGLNDIIQLLERRSMPTEVVPASKTDKHNIPSDTDSGIDTKENNTEMSKVGDEVLEEQNETYKNQGLYTINQLIDAKDEATGAWFEAKVQNVLNQSSESSSSSSVTYEVKFDDYDETRNLSEKLIRPRARKLLEWDEINVCDKLMVNYNLDCPNQRGFWYDCIVLNKKSRRTIRELTVELILGSDKTVAPCKILFVEEVFAIESPGQESTPITNEDSIKRKTEKEPDCTHCGDNPHRKCKECGCHVCGEKRAFDRTLLCDECNLPFHTFCLDPPLEELPSDDDWYCPLCRNDPNVIVTAGEKLKESKKKSKMKSATSETERDWGKGMACVGRSKICTIVPSNHCGPIPGVSVGTLWKYRVQVSEAGVHRPHVSGIHGKESDGAYSIVLSGGYEDDEDDGDKFTYTGSGGRDLSGNKRTAEQSCDQILTKNNMAIARSCYAKVDVKHGAQSNDWKKSRPIRVVRNYKGGKHSKYSPEEGNRYDGIYKVVKYWPEKGKSGFIVWRYLFRRDDKEPAPWTKQGKKKIKELGLTMQYPDGYLEAQKNANNDENEKQGKKRKRKSSIETDLTKKKKLAQYVMSADIQKLMKSDVENHKLWNEVKECTKEGQKVFLDKIQNLFSCVCCQDLVVQPVTTLCKHNMCKSCLQRSFKAEVYSCPMCRTELGKDYKLQVNSALQSILTRLFPGYENGR</sequence>
<feature type="domain" description="RING-type" evidence="17">
    <location>
        <begin position="306"/>
        <end position="352"/>
    </location>
</feature>
<evidence type="ECO:0000256" key="7">
    <source>
        <dbReference type="ARBA" id="ARBA00022786"/>
    </source>
</evidence>
<evidence type="ECO:0000256" key="13">
    <source>
        <dbReference type="PROSITE-ProRule" id="PRU00358"/>
    </source>
</evidence>
<dbReference type="Gene3D" id="3.30.40.10">
    <property type="entry name" value="Zinc/RING finger domain, C3HC4 (zinc finger)"/>
    <property type="match status" value="1"/>
</dbReference>
<dbReference type="InterPro" id="IPR019787">
    <property type="entry name" value="Znf_PHD-finger"/>
</dbReference>
<dbReference type="SMART" id="SM00213">
    <property type="entry name" value="UBQ"/>
    <property type="match status" value="1"/>
</dbReference>
<name>A0ABP0EXR2_CLALP</name>
<accession>A0ABP0EXR2</accession>
<dbReference type="Gene3D" id="2.30.280.10">
    <property type="entry name" value="SRA-YDG"/>
    <property type="match status" value="1"/>
</dbReference>
<dbReference type="InterPro" id="IPR029071">
    <property type="entry name" value="Ubiquitin-like_domsf"/>
</dbReference>
<dbReference type="CDD" id="cd20388">
    <property type="entry name" value="Tudor_UHRF_rpt2"/>
    <property type="match status" value="1"/>
</dbReference>
<keyword evidence="6 12" id="KW-0863">Zinc-finger</keyword>
<evidence type="ECO:0000256" key="3">
    <source>
        <dbReference type="ARBA" id="ARBA00012483"/>
    </source>
</evidence>
<dbReference type="EC" id="2.3.2.27" evidence="3"/>
<dbReference type="PROSITE" id="PS50053">
    <property type="entry name" value="UBIQUITIN_2"/>
    <property type="match status" value="1"/>
</dbReference>
<dbReference type="Pfam" id="PF02182">
    <property type="entry name" value="SAD_SRA"/>
    <property type="match status" value="1"/>
</dbReference>
<evidence type="ECO:0000256" key="10">
    <source>
        <dbReference type="ARBA" id="ARBA00023242"/>
    </source>
</evidence>
<feature type="domain" description="YDG" evidence="18">
    <location>
        <begin position="407"/>
        <end position="570"/>
    </location>
</feature>
<protein>
    <recommendedName>
        <fullName evidence="3">RING-type E3 ubiquitin transferase</fullName>
        <ecNumber evidence="3">2.3.2.27</ecNumber>
    </recommendedName>
</protein>
<evidence type="ECO:0000313" key="20">
    <source>
        <dbReference type="Proteomes" id="UP001642483"/>
    </source>
</evidence>
<evidence type="ECO:0000256" key="8">
    <source>
        <dbReference type="ARBA" id="ARBA00022833"/>
    </source>
</evidence>
<dbReference type="InterPro" id="IPR018957">
    <property type="entry name" value="Znf_C3HC4_RING-type"/>
</dbReference>
<dbReference type="PROSITE" id="PS51015">
    <property type="entry name" value="YDG"/>
    <property type="match status" value="1"/>
</dbReference>
<dbReference type="PROSITE" id="PS50016">
    <property type="entry name" value="ZF_PHD_2"/>
    <property type="match status" value="1"/>
</dbReference>
<feature type="domain" description="RING-type" evidence="17">
    <location>
        <begin position="681"/>
        <end position="720"/>
    </location>
</feature>
<keyword evidence="11" id="KW-0131">Cell cycle</keyword>
<feature type="domain" description="Ubiquitin-like" evidence="16">
    <location>
        <begin position="1"/>
        <end position="78"/>
    </location>
</feature>
<dbReference type="Proteomes" id="UP001642483">
    <property type="component" value="Unassembled WGS sequence"/>
</dbReference>
<dbReference type="SMART" id="SM00466">
    <property type="entry name" value="SRA"/>
    <property type="match status" value="1"/>
</dbReference>
<dbReference type="InterPro" id="IPR015947">
    <property type="entry name" value="PUA-like_sf"/>
</dbReference>
<dbReference type="Pfam" id="PF12148">
    <property type="entry name" value="TTD"/>
    <property type="match status" value="1"/>
</dbReference>
<keyword evidence="10 13" id="KW-0539">Nucleus</keyword>
<comment type="pathway">
    <text evidence="2">Protein modification; protein ubiquitination.</text>
</comment>
<keyword evidence="4" id="KW-0808">Transferase</keyword>
<dbReference type="InterPro" id="IPR017907">
    <property type="entry name" value="Znf_RING_CS"/>
</dbReference>
<dbReference type="SMART" id="SM00184">
    <property type="entry name" value="RING"/>
    <property type="match status" value="2"/>
</dbReference>
<dbReference type="EMBL" id="CAWYQH010000001">
    <property type="protein sequence ID" value="CAK8672265.1"/>
    <property type="molecule type" value="Genomic_DNA"/>
</dbReference>
<evidence type="ECO:0000256" key="5">
    <source>
        <dbReference type="ARBA" id="ARBA00022723"/>
    </source>
</evidence>
<evidence type="ECO:0000256" key="6">
    <source>
        <dbReference type="ARBA" id="ARBA00022771"/>
    </source>
</evidence>
<keyword evidence="9" id="KW-0238">DNA-binding</keyword>
<evidence type="ECO:0000259" key="17">
    <source>
        <dbReference type="PROSITE" id="PS50089"/>
    </source>
</evidence>
<comment type="subcellular location">
    <subcellularLocation>
        <location evidence="13">Nucleus</location>
    </subcellularLocation>
</comment>
<proteinExistence type="predicted"/>
<dbReference type="CDD" id="cd01797">
    <property type="entry name" value="Ubl_UHRF"/>
    <property type="match status" value="1"/>
</dbReference>
<evidence type="ECO:0000256" key="4">
    <source>
        <dbReference type="ARBA" id="ARBA00022679"/>
    </source>
</evidence>
<dbReference type="InterPro" id="IPR000626">
    <property type="entry name" value="Ubiquitin-like_dom"/>
</dbReference>
<dbReference type="PANTHER" id="PTHR14140">
    <property type="entry name" value="E3 UBIQUITIN-PROTEIN LIGASE UHRF-RELATED"/>
    <property type="match status" value="1"/>
</dbReference>
<dbReference type="Pfam" id="PF00240">
    <property type="entry name" value="ubiquitin"/>
    <property type="match status" value="1"/>
</dbReference>
<dbReference type="Gene3D" id="2.30.30.1150">
    <property type="match status" value="1"/>
</dbReference>